<protein>
    <recommendedName>
        <fullName evidence="3">Apolipophorin</fullName>
    </recommendedName>
</protein>
<proteinExistence type="predicted"/>
<sequence>MGASAEGELNDGRYALELMKTQSQELGNTGKLNITSTFESLQEFVANYKVTRDQANQNALTSTFGAAYNGNQLVDGIYQFMSDGLTQRHTLNLENPLHPFDADVTFMGTVEQRRAEFTINSHRDNRTVSGWAQRIFNATGYSLEAQLTLPERQLGLKYSGNNQGDSYTRAARLSLSSEAFVGYHYSVSDEMEMHLEEGSVVRLQLDFPARSLAGTMELARTPTRRNDAHSSGRAKLKFQWDAERQPERQVAATFNVADLSTADNRHYNFSVNLDLVGKPVTLDTSVQTSSGTPLQLDAAFRYSTDPDSHLTMSYSVVDQSRGSKLVLKSTLFVSHPISRLSVTGKGLLEVARGTLKVSGAYTYLDIEDRRLESKVLLELDRKLGEFKAEVTLPSMIYELKSTVGLKEYRINGAAIPTELGSPQTLLATMDRERPLVRLEILYDPEQAKRLYVTGGMVNNRTVRLEAYRQAGQYRVDDMVFFLRLNHSHLLTSQARWRTELGYELAEWARSTVLLSRDALLDACASEWEVKAGAMESSLEDMLGQEIDLLVEEFTSESSGTVRGDFEDIRYAISESYENNAFYMNTIISYVYGDEDS</sequence>
<comment type="caution">
    <text evidence="1">The sequence shown here is derived from an EMBL/GenBank/DDBJ whole genome shotgun (WGS) entry which is preliminary data.</text>
</comment>
<keyword evidence="2" id="KW-1185">Reference proteome</keyword>
<accession>A0A6A4WRX3</accession>
<dbReference type="OrthoDB" id="6484170at2759"/>
<reference evidence="1 2" key="1">
    <citation type="submission" date="2019-07" db="EMBL/GenBank/DDBJ databases">
        <title>Draft genome assembly of a fouling barnacle, Amphibalanus amphitrite (Darwin, 1854): The first reference genome for Thecostraca.</title>
        <authorList>
            <person name="Kim W."/>
        </authorList>
    </citation>
    <scope>NUCLEOTIDE SEQUENCE [LARGE SCALE GENOMIC DNA]</scope>
    <source>
        <strain evidence="1">SNU_AA5</strain>
        <tissue evidence="1">Soma without cirri and trophi</tissue>
    </source>
</reference>
<gene>
    <name evidence="1" type="ORF">FJT64_021978</name>
</gene>
<dbReference type="Proteomes" id="UP000440578">
    <property type="component" value="Unassembled WGS sequence"/>
</dbReference>
<dbReference type="EMBL" id="VIIS01000660">
    <property type="protein sequence ID" value="KAF0306534.1"/>
    <property type="molecule type" value="Genomic_DNA"/>
</dbReference>
<dbReference type="AlphaFoldDB" id="A0A6A4WRX3"/>
<name>A0A6A4WRX3_AMPAM</name>
<evidence type="ECO:0000313" key="1">
    <source>
        <dbReference type="EMBL" id="KAF0306534.1"/>
    </source>
</evidence>
<evidence type="ECO:0008006" key="3">
    <source>
        <dbReference type="Google" id="ProtNLM"/>
    </source>
</evidence>
<evidence type="ECO:0000313" key="2">
    <source>
        <dbReference type="Proteomes" id="UP000440578"/>
    </source>
</evidence>
<organism evidence="1 2">
    <name type="scientific">Amphibalanus amphitrite</name>
    <name type="common">Striped barnacle</name>
    <name type="synonym">Balanus amphitrite</name>
    <dbReference type="NCBI Taxonomy" id="1232801"/>
    <lineage>
        <taxon>Eukaryota</taxon>
        <taxon>Metazoa</taxon>
        <taxon>Ecdysozoa</taxon>
        <taxon>Arthropoda</taxon>
        <taxon>Crustacea</taxon>
        <taxon>Multicrustacea</taxon>
        <taxon>Cirripedia</taxon>
        <taxon>Thoracica</taxon>
        <taxon>Thoracicalcarea</taxon>
        <taxon>Balanomorpha</taxon>
        <taxon>Balanoidea</taxon>
        <taxon>Balanidae</taxon>
        <taxon>Amphibalaninae</taxon>
        <taxon>Amphibalanus</taxon>
    </lineage>
</organism>